<feature type="compositionally biased region" description="Basic and acidic residues" evidence="14">
    <location>
        <begin position="797"/>
        <end position="808"/>
    </location>
</feature>
<evidence type="ECO:0000313" key="16">
    <source>
        <dbReference type="EMBL" id="EON98146.1"/>
    </source>
</evidence>
<keyword evidence="7 16" id="KW-0418">Kinase</keyword>
<dbReference type="EMBL" id="KB933236">
    <property type="protein sequence ID" value="EON98146.1"/>
    <property type="molecule type" value="Genomic_DNA"/>
</dbReference>
<dbReference type="HOGENOM" id="CLU_006447_0_0_1"/>
<keyword evidence="17" id="KW-1185">Reference proteome</keyword>
<comment type="catalytic activity">
    <reaction evidence="13">
        <text>L-seryl-[protein] + ATP = O-phospho-L-seryl-[protein] + ADP + H(+)</text>
        <dbReference type="Rhea" id="RHEA:17989"/>
        <dbReference type="Rhea" id="RHEA-COMP:9863"/>
        <dbReference type="Rhea" id="RHEA-COMP:11604"/>
        <dbReference type="ChEBI" id="CHEBI:15378"/>
        <dbReference type="ChEBI" id="CHEBI:29999"/>
        <dbReference type="ChEBI" id="CHEBI:30616"/>
        <dbReference type="ChEBI" id="CHEBI:83421"/>
        <dbReference type="ChEBI" id="CHEBI:456216"/>
        <dbReference type="EC" id="2.7.11.1"/>
    </reaction>
</comment>
<dbReference type="GO" id="GO:0005829">
    <property type="term" value="C:cytosol"/>
    <property type="evidence" value="ECO:0007669"/>
    <property type="project" value="EnsemblFungi"/>
</dbReference>
<dbReference type="GO" id="GO:0004674">
    <property type="term" value="F:protein serine/threonine kinase activity"/>
    <property type="evidence" value="ECO:0007669"/>
    <property type="project" value="UniProtKB-KW"/>
</dbReference>
<evidence type="ECO:0000256" key="2">
    <source>
        <dbReference type="ARBA" id="ARBA00012513"/>
    </source>
</evidence>
<keyword evidence="9" id="KW-0653">Protein transport</keyword>
<dbReference type="GO" id="GO:0006995">
    <property type="term" value="P:cellular response to nitrogen starvation"/>
    <property type="evidence" value="ECO:0007669"/>
    <property type="project" value="EnsemblFungi"/>
</dbReference>
<evidence type="ECO:0000256" key="5">
    <source>
        <dbReference type="ARBA" id="ARBA00022679"/>
    </source>
</evidence>
<dbReference type="GO" id="GO:0000045">
    <property type="term" value="P:autophagosome assembly"/>
    <property type="evidence" value="ECO:0007669"/>
    <property type="project" value="EnsemblFungi"/>
</dbReference>
<keyword evidence="6" id="KW-0547">Nucleotide-binding</keyword>
<gene>
    <name evidence="16" type="ORF">UCRPA7_6432</name>
</gene>
<dbReference type="GO" id="GO:0034045">
    <property type="term" value="C:phagophore assembly site membrane"/>
    <property type="evidence" value="ECO:0007669"/>
    <property type="project" value="UniProtKB-SubCell"/>
</dbReference>
<dbReference type="GeneID" id="19327088"/>
<dbReference type="GO" id="GO:0000421">
    <property type="term" value="C:autophagosome membrane"/>
    <property type="evidence" value="ECO:0007669"/>
    <property type="project" value="EnsemblFungi"/>
</dbReference>
<evidence type="ECO:0000256" key="8">
    <source>
        <dbReference type="ARBA" id="ARBA00022840"/>
    </source>
</evidence>
<evidence type="ECO:0000256" key="12">
    <source>
        <dbReference type="ARBA" id="ARBA00047899"/>
    </source>
</evidence>
<evidence type="ECO:0000256" key="13">
    <source>
        <dbReference type="ARBA" id="ARBA00048679"/>
    </source>
</evidence>
<keyword evidence="5" id="KW-0808">Transferase</keyword>
<accession>R8BFR0</accession>
<dbReference type="Pfam" id="PF21127">
    <property type="entry name" value="ATG1-like_MIT2"/>
    <property type="match status" value="1"/>
</dbReference>
<dbReference type="PANTHER" id="PTHR24348">
    <property type="entry name" value="SERINE/THREONINE-PROTEIN KINASE UNC-51-RELATED"/>
    <property type="match status" value="1"/>
</dbReference>
<feature type="region of interest" description="Disordered" evidence="14">
    <location>
        <begin position="789"/>
        <end position="816"/>
    </location>
</feature>
<evidence type="ECO:0000256" key="6">
    <source>
        <dbReference type="ARBA" id="ARBA00022741"/>
    </source>
</evidence>
<evidence type="ECO:0000259" key="15">
    <source>
        <dbReference type="PROSITE" id="PS50011"/>
    </source>
</evidence>
<dbReference type="KEGG" id="tmn:UCRPA7_6432"/>
<keyword evidence="10" id="KW-0072">Autophagy</keyword>
<dbReference type="RefSeq" id="XP_007917161.1">
    <property type="nucleotide sequence ID" value="XM_007918970.1"/>
</dbReference>
<dbReference type="InterPro" id="IPR000719">
    <property type="entry name" value="Prot_kinase_dom"/>
</dbReference>
<dbReference type="GO" id="GO:0051365">
    <property type="term" value="P:cellular response to potassium ion starvation"/>
    <property type="evidence" value="ECO:0007669"/>
    <property type="project" value="EnsemblFungi"/>
</dbReference>
<dbReference type="GO" id="GO:0010506">
    <property type="term" value="P:regulation of autophagy"/>
    <property type="evidence" value="ECO:0007669"/>
    <property type="project" value="InterPro"/>
</dbReference>
<dbReference type="InterPro" id="IPR045269">
    <property type="entry name" value="Atg1-like"/>
</dbReference>
<dbReference type="InterPro" id="IPR008271">
    <property type="entry name" value="Ser/Thr_kinase_AS"/>
</dbReference>
<dbReference type="GO" id="GO:1990316">
    <property type="term" value="C:Atg1/ULK1 kinase complex"/>
    <property type="evidence" value="ECO:0007669"/>
    <property type="project" value="EnsemblFungi"/>
</dbReference>
<dbReference type="Gene3D" id="1.10.510.10">
    <property type="entry name" value="Transferase(Phosphotransferase) domain 1"/>
    <property type="match status" value="1"/>
</dbReference>
<dbReference type="Pfam" id="PF00069">
    <property type="entry name" value="Pkinase"/>
    <property type="match status" value="1"/>
</dbReference>
<evidence type="ECO:0000256" key="4">
    <source>
        <dbReference type="ARBA" id="ARBA00022527"/>
    </source>
</evidence>
<feature type="region of interest" description="Disordered" evidence="14">
    <location>
        <begin position="841"/>
        <end position="871"/>
    </location>
</feature>
<evidence type="ECO:0000256" key="11">
    <source>
        <dbReference type="ARBA" id="ARBA00030237"/>
    </source>
</evidence>
<feature type="compositionally biased region" description="Basic and acidic residues" evidence="14">
    <location>
        <begin position="275"/>
        <end position="291"/>
    </location>
</feature>
<evidence type="ECO:0000256" key="7">
    <source>
        <dbReference type="ARBA" id="ARBA00022777"/>
    </source>
</evidence>
<evidence type="ECO:0000256" key="10">
    <source>
        <dbReference type="ARBA" id="ARBA00023006"/>
    </source>
</evidence>
<feature type="compositionally biased region" description="Basic and acidic residues" evidence="14">
    <location>
        <begin position="382"/>
        <end position="394"/>
    </location>
</feature>
<keyword evidence="8" id="KW-0067">ATP-binding</keyword>
<dbReference type="GO" id="GO:0061908">
    <property type="term" value="C:phagophore"/>
    <property type="evidence" value="ECO:0007669"/>
    <property type="project" value="EnsemblFungi"/>
</dbReference>
<evidence type="ECO:0000256" key="3">
    <source>
        <dbReference type="ARBA" id="ARBA00022448"/>
    </source>
</evidence>
<dbReference type="OrthoDB" id="346907at2759"/>
<feature type="compositionally biased region" description="Basic and acidic residues" evidence="14">
    <location>
        <begin position="848"/>
        <end position="859"/>
    </location>
</feature>
<comment type="catalytic activity">
    <reaction evidence="12">
        <text>L-threonyl-[protein] + ATP = O-phospho-L-threonyl-[protein] + ADP + H(+)</text>
        <dbReference type="Rhea" id="RHEA:46608"/>
        <dbReference type="Rhea" id="RHEA-COMP:11060"/>
        <dbReference type="Rhea" id="RHEA-COMP:11605"/>
        <dbReference type="ChEBI" id="CHEBI:15378"/>
        <dbReference type="ChEBI" id="CHEBI:30013"/>
        <dbReference type="ChEBI" id="CHEBI:30616"/>
        <dbReference type="ChEBI" id="CHEBI:61977"/>
        <dbReference type="ChEBI" id="CHEBI:456216"/>
        <dbReference type="EC" id="2.7.11.1"/>
    </reaction>
</comment>
<dbReference type="InterPro" id="IPR011009">
    <property type="entry name" value="Kinase-like_dom_sf"/>
</dbReference>
<comment type="subcellular location">
    <subcellularLocation>
        <location evidence="1">Preautophagosomal structure membrane</location>
        <topology evidence="1">Peripheral membrane protein</topology>
    </subcellularLocation>
</comment>
<feature type="region of interest" description="Disordered" evidence="14">
    <location>
        <begin position="704"/>
        <end position="729"/>
    </location>
</feature>
<dbReference type="InterPro" id="IPR022708">
    <property type="entry name" value="Atg1-like_tMIT"/>
</dbReference>
<evidence type="ECO:0000256" key="9">
    <source>
        <dbReference type="ARBA" id="ARBA00022927"/>
    </source>
</evidence>
<dbReference type="AlphaFoldDB" id="R8BFR0"/>
<evidence type="ECO:0000256" key="14">
    <source>
        <dbReference type="SAM" id="MobiDB-lite"/>
    </source>
</evidence>
<feature type="region of interest" description="Disordered" evidence="14">
    <location>
        <begin position="252"/>
        <end position="394"/>
    </location>
</feature>
<dbReference type="GO" id="GO:0120095">
    <property type="term" value="C:vacuole-isolation membrane contact site"/>
    <property type="evidence" value="ECO:0007669"/>
    <property type="project" value="EnsemblFungi"/>
</dbReference>
<dbReference type="GO" id="GO:0000422">
    <property type="term" value="P:autophagy of mitochondrion"/>
    <property type="evidence" value="ECO:0007669"/>
    <property type="project" value="EnsemblFungi"/>
</dbReference>
<evidence type="ECO:0000313" key="17">
    <source>
        <dbReference type="Proteomes" id="UP000014074"/>
    </source>
</evidence>
<protein>
    <recommendedName>
        <fullName evidence="2">non-specific serine/threonine protein kinase</fullName>
        <ecNumber evidence="2">2.7.11.1</ecNumber>
    </recommendedName>
    <alternativeName>
        <fullName evidence="11">Autophagy-related protein 1</fullName>
    </alternativeName>
</protein>
<name>R8BFR0_PHAM7</name>
<keyword evidence="3" id="KW-0813">Transport</keyword>
<organism evidence="16 17">
    <name type="scientific">Phaeoacremonium minimum (strain UCR-PA7)</name>
    <name type="common">Esca disease fungus</name>
    <name type="synonym">Togninia minima</name>
    <dbReference type="NCBI Taxonomy" id="1286976"/>
    <lineage>
        <taxon>Eukaryota</taxon>
        <taxon>Fungi</taxon>
        <taxon>Dikarya</taxon>
        <taxon>Ascomycota</taxon>
        <taxon>Pezizomycotina</taxon>
        <taxon>Sordariomycetes</taxon>
        <taxon>Sordariomycetidae</taxon>
        <taxon>Togniniales</taxon>
        <taxon>Togniniaceae</taxon>
        <taxon>Phaeoacremonium</taxon>
    </lineage>
</organism>
<dbReference type="PROSITE" id="PS50011">
    <property type="entry name" value="PROTEIN_KINASE_DOM"/>
    <property type="match status" value="1"/>
</dbReference>
<dbReference type="GO" id="GO:0061709">
    <property type="term" value="P:reticulophagy"/>
    <property type="evidence" value="ECO:0007669"/>
    <property type="project" value="EnsemblFungi"/>
</dbReference>
<feature type="region of interest" description="Disordered" evidence="14">
    <location>
        <begin position="448"/>
        <end position="493"/>
    </location>
</feature>
<dbReference type="EC" id="2.7.11.1" evidence="2"/>
<dbReference type="Pfam" id="PF12063">
    <property type="entry name" value="ATG1-like_MIT1"/>
    <property type="match status" value="1"/>
</dbReference>
<dbReference type="GO" id="GO:0034727">
    <property type="term" value="P:piecemeal microautophagy of the nucleus"/>
    <property type="evidence" value="ECO:0007669"/>
    <property type="project" value="EnsemblFungi"/>
</dbReference>
<sequence length="871" mass="96069">MEYCELGDLSLFIKKRDKLLTNPATHDLARKYPNAPNSGLNEVVIRHFLKQLASALQFLRDQALVHRDVKPQNLLLLPSPDYRDAHRATRPILTASNDSLIPVAGLQSLPMLKLADFGFARHLPSTSLAETLCGSPLYMAPEILRYERYDAKADLWSVGTVLYEMVAGKPPFRASNHVELLRKIEAAEDQIRFPRESIVSADMKSLIRALLKRNPVERMGFEKFFQHGVVVNPIPGLVEDDVPRPERRLSRDIRVATKSDEPVSLPQRVSSFRRYQTDRDEATPSPRERPSRPSPLSTPTETDKQLGEASPRLGYSPRHEAGEGLGIRRPQAIPSTSAPSRPGIYAERRRGLSNASQKGHNRDLPSPRISGVPDIAQPRVRSQSEKVVPDEQERAAQDVAFERDYVVVEKKHVEVNALADELAANGRLGAQAHSLSPKSGQMVRRITTQGAPESTTGAVAPTPSRGMQIAQGKQRPGAHDRQPSLGGSPGSTASFISKAIQDASLRLLGIKYTPGILAKGQSPPQFYSPFPTYPTPSTPTGLIGDGRQGGPVDEDSRVAQCIEDYATRSDVVYGFAEVKYKQLIPLAPSMDHGLGGVPAERLSSEEEEDVLTVEAIVSLSEEALVLYVKALALLAKSMDIASLWWTRKSRTETTSGSHSSGREPPNQALVLRINSAVQWIRARFNEVLEKAEVVRLKLIDAQKRLPEEHPSHPSNHSTEPTSTTSSGADGVFLTAGISAERLMYDRALEMSRTAAINEIANEDLSGCEISYITAIRMLEAVLDNDEDLPKRRISGSQKDDRAPAREETSNEMNADDQQAVQKMIQMITSRLTTVRKKMHMIANASKVQQRESLVRRRSGDVTPRSVQSHAS</sequence>
<feature type="compositionally biased region" description="Basic and acidic residues" evidence="14">
    <location>
        <begin position="252"/>
        <end position="261"/>
    </location>
</feature>
<feature type="compositionally biased region" description="Polar residues" evidence="14">
    <location>
        <begin position="712"/>
        <end position="727"/>
    </location>
</feature>
<evidence type="ECO:0000256" key="1">
    <source>
        <dbReference type="ARBA" id="ARBA00004623"/>
    </source>
</evidence>
<reference evidence="17" key="1">
    <citation type="journal article" date="2013" name="Genome Announc.">
        <title>Draft genome sequence of the ascomycete Phaeoacremonium aleophilum strain UCR-PA7, a causal agent of the esca disease complex in grapevines.</title>
        <authorList>
            <person name="Blanco-Ulate B."/>
            <person name="Rolshausen P."/>
            <person name="Cantu D."/>
        </authorList>
    </citation>
    <scope>NUCLEOTIDE SEQUENCE [LARGE SCALE GENOMIC DNA]</scope>
    <source>
        <strain evidence="17">UCR-PA7</strain>
    </source>
</reference>
<feature type="domain" description="Protein kinase" evidence="15">
    <location>
        <begin position="1"/>
        <end position="230"/>
    </location>
</feature>
<proteinExistence type="predicted"/>
<dbReference type="GO" id="GO:0015031">
    <property type="term" value="P:protein transport"/>
    <property type="evidence" value="ECO:0007669"/>
    <property type="project" value="UniProtKB-KW"/>
</dbReference>
<dbReference type="SMART" id="SM00220">
    <property type="entry name" value="S_TKc"/>
    <property type="match status" value="1"/>
</dbReference>
<dbReference type="GO" id="GO:0005524">
    <property type="term" value="F:ATP binding"/>
    <property type="evidence" value="ECO:0007669"/>
    <property type="project" value="UniProtKB-KW"/>
</dbReference>
<dbReference type="eggNOG" id="KOG0595">
    <property type="taxonomic scope" value="Eukaryota"/>
</dbReference>
<dbReference type="Proteomes" id="UP000014074">
    <property type="component" value="Unassembled WGS sequence"/>
</dbReference>
<dbReference type="PROSITE" id="PS00108">
    <property type="entry name" value="PROTEIN_KINASE_ST"/>
    <property type="match status" value="1"/>
</dbReference>
<dbReference type="InterPro" id="IPR048941">
    <property type="entry name" value="ATG1-like_MIT2"/>
</dbReference>
<dbReference type="SUPFAM" id="SSF56112">
    <property type="entry name" value="Protein kinase-like (PK-like)"/>
    <property type="match status" value="1"/>
</dbReference>
<keyword evidence="4" id="KW-0723">Serine/threonine-protein kinase</keyword>
<feature type="compositionally biased region" description="Polar residues" evidence="14">
    <location>
        <begin position="448"/>
        <end position="457"/>
    </location>
</feature>
<dbReference type="PANTHER" id="PTHR24348:SF22">
    <property type="entry name" value="NON-SPECIFIC SERINE_THREONINE PROTEIN KINASE"/>
    <property type="match status" value="1"/>
</dbReference>